<organism evidence="2">
    <name type="scientific">Fagus sylvatica</name>
    <name type="common">Beechnut</name>
    <dbReference type="NCBI Taxonomy" id="28930"/>
    <lineage>
        <taxon>Eukaryota</taxon>
        <taxon>Viridiplantae</taxon>
        <taxon>Streptophyta</taxon>
        <taxon>Embryophyta</taxon>
        <taxon>Tracheophyta</taxon>
        <taxon>Spermatophyta</taxon>
        <taxon>Magnoliopsida</taxon>
        <taxon>eudicotyledons</taxon>
        <taxon>Gunneridae</taxon>
        <taxon>Pentapetalae</taxon>
        <taxon>rosids</taxon>
        <taxon>fabids</taxon>
        <taxon>Fagales</taxon>
        <taxon>Fagaceae</taxon>
        <taxon>Fagus</taxon>
    </lineage>
</organism>
<dbReference type="PANTHER" id="PTHR24177">
    <property type="entry name" value="CASKIN"/>
    <property type="match status" value="1"/>
</dbReference>
<dbReference type="Gene3D" id="1.25.40.20">
    <property type="entry name" value="Ankyrin repeat-containing domain"/>
    <property type="match status" value="2"/>
</dbReference>
<dbReference type="InterPro" id="IPR002110">
    <property type="entry name" value="Ankyrin_rpt"/>
</dbReference>
<accession>A0A2N9GVC5</accession>
<dbReference type="GO" id="GO:0016020">
    <property type="term" value="C:membrane"/>
    <property type="evidence" value="ECO:0007669"/>
    <property type="project" value="TreeGrafter"/>
</dbReference>
<evidence type="ECO:0000256" key="1">
    <source>
        <dbReference type="SAM" id="MobiDB-lite"/>
    </source>
</evidence>
<sequence length="812" mass="89176">MATFGLNGLSTASSRPQQPYPGFNGLIRPQWPYPGLNGLIPASTASFDLFGLVLASTALSQPQRPYPCLHGHARPPRPRLASTASMALARPHHCLNGLIPGHVCGSSNVARLAQRLLVSSAETVSGFSAFHRDPFLSNGHGFVLIDCLFIPASTATFGLNGFIPPPQPRSASIASSGLSGLSTASSQPLWPRPASTATFSLKRPYPGLKRSPYPGLHGHVRPQRSHPTSTALARPRLSLNGLIPTSTALSRLQRPHPASTALSQPQRPYPGLNDLIPTSTASFDLFGLVSASTALSQPQQPYPCLHGHARPPRPPHCIEHSRHYLAARCIECHRLYLAAVRGDWEFVKDMPNVQRVITKKSETTLHMAALANQEDFVKNLLKKMNSDDLKAENRVGNNALSYAATTGNVNIAKAMLEKNKNLANLGSGMTPLETAVFFEQSQMVEYLSTLTRIKEWDTTKQVELFVTYVTVGMYGKALEMLKDNPDLATTKNKYDETALHVLACNPSAFASGSQPGSLRSHINSWMKVKQDTKQTQAHKLLKQICYTSDVKKLSENDEVLQELLVAAKAGNVEFLIDLRIDLDLLWHLDSNGRTIFHIAVEERHAGIFNILKELGAIKDLLVGFVTEDDGNNILHLVAKLAPQHKLNAISGAAFQMQQELIWFKEVEKVLRPSFKEMKNNKEETPYVFFEKEHEQLRNDGEEWMRNTASSFMVVATLIGTIMFNGQPAGVFSSENSNLAVASSISSAVGLLCSSTALMMFLSILMSRYSCKDFIQSLPLRLMIGVVLLSVSIRNDGHILYLPCSKISSQDIH</sequence>
<dbReference type="InterPro" id="IPR036770">
    <property type="entry name" value="Ankyrin_rpt-contain_sf"/>
</dbReference>
<dbReference type="EMBL" id="OIVN01002426">
    <property type="protein sequence ID" value="SPD03535.1"/>
    <property type="molecule type" value="Genomic_DNA"/>
</dbReference>
<dbReference type="SMART" id="SM00248">
    <property type="entry name" value="ANK"/>
    <property type="match status" value="4"/>
</dbReference>
<dbReference type="SUPFAM" id="SSF48403">
    <property type="entry name" value="Ankyrin repeat"/>
    <property type="match status" value="1"/>
</dbReference>
<dbReference type="AlphaFoldDB" id="A0A2N9GVC5"/>
<dbReference type="PANTHER" id="PTHR24177:SF292">
    <property type="entry name" value="ANKYRIN REPEAT FAMILY PROTEIN-RELATED"/>
    <property type="match status" value="1"/>
</dbReference>
<gene>
    <name evidence="2" type="ORF">FSB_LOCUS31417</name>
</gene>
<dbReference type="Pfam" id="PF12796">
    <property type="entry name" value="Ank_2"/>
    <property type="match status" value="1"/>
</dbReference>
<reference evidence="2" key="1">
    <citation type="submission" date="2018-02" db="EMBL/GenBank/DDBJ databases">
        <authorList>
            <person name="Cohen D.B."/>
            <person name="Kent A.D."/>
        </authorList>
    </citation>
    <scope>NUCLEOTIDE SEQUENCE</scope>
</reference>
<feature type="region of interest" description="Disordered" evidence="1">
    <location>
        <begin position="201"/>
        <end position="237"/>
    </location>
</feature>
<protein>
    <submittedName>
        <fullName evidence="2">Uncharacterized protein</fullName>
    </submittedName>
</protein>
<evidence type="ECO:0000313" key="2">
    <source>
        <dbReference type="EMBL" id="SPD03535.1"/>
    </source>
</evidence>
<name>A0A2N9GVC5_FAGSY</name>
<proteinExistence type="predicted"/>